<keyword evidence="3" id="KW-0489">Methyltransferase</keyword>
<gene>
    <name evidence="3" type="ORF">LSAA_12533</name>
</gene>
<dbReference type="PANTHER" id="PTHR46820:SF1">
    <property type="entry name" value="HISTONE-LYSINE N-METHYLTRANSFERASE SETD7"/>
    <property type="match status" value="1"/>
</dbReference>
<dbReference type="SUPFAM" id="SSF82199">
    <property type="entry name" value="SET domain"/>
    <property type="match status" value="1"/>
</dbReference>
<dbReference type="Pfam" id="PF22648">
    <property type="entry name" value="SET7_N"/>
    <property type="match status" value="1"/>
</dbReference>
<dbReference type="GO" id="GO:0003682">
    <property type="term" value="F:chromatin binding"/>
    <property type="evidence" value="ECO:0007669"/>
    <property type="project" value="TreeGrafter"/>
</dbReference>
<dbReference type="GO" id="GO:0005694">
    <property type="term" value="C:chromosome"/>
    <property type="evidence" value="ECO:0007669"/>
    <property type="project" value="TreeGrafter"/>
</dbReference>
<dbReference type="GO" id="GO:0032259">
    <property type="term" value="P:methylation"/>
    <property type="evidence" value="ECO:0007669"/>
    <property type="project" value="UniProtKB-KW"/>
</dbReference>
<dbReference type="Pfam" id="PF00856">
    <property type="entry name" value="SET"/>
    <property type="match status" value="1"/>
</dbReference>
<dbReference type="OrthoDB" id="294378at2759"/>
<name>A0A7R8CZJ3_LEPSM</name>
<dbReference type="EC" id="2.1.1.354" evidence="3"/>
<evidence type="ECO:0000313" key="3">
    <source>
        <dbReference type="EMBL" id="CAF2976545.1"/>
    </source>
</evidence>
<dbReference type="InterPro" id="IPR046341">
    <property type="entry name" value="SET_dom_sf"/>
</dbReference>
<dbReference type="GO" id="GO:0140999">
    <property type="term" value="F:histone H3K4 trimethyltransferase activity"/>
    <property type="evidence" value="ECO:0007669"/>
    <property type="project" value="UniProtKB-EC"/>
</dbReference>
<dbReference type="AlphaFoldDB" id="A0A7R8CZJ3"/>
<keyword evidence="4" id="KW-1185">Reference proteome</keyword>
<dbReference type="Gene3D" id="2.20.110.10">
    <property type="entry name" value="Histone H3 K4-specific methyltransferase SET7/9 N-terminal domain"/>
    <property type="match status" value="1"/>
</dbReference>
<organism evidence="3 4">
    <name type="scientific">Lepeophtheirus salmonis</name>
    <name type="common">Salmon louse</name>
    <name type="synonym">Caligus salmonis</name>
    <dbReference type="NCBI Taxonomy" id="72036"/>
    <lineage>
        <taxon>Eukaryota</taxon>
        <taxon>Metazoa</taxon>
        <taxon>Ecdysozoa</taxon>
        <taxon>Arthropoda</taxon>
        <taxon>Crustacea</taxon>
        <taxon>Multicrustacea</taxon>
        <taxon>Hexanauplia</taxon>
        <taxon>Copepoda</taxon>
        <taxon>Siphonostomatoida</taxon>
        <taxon>Caligidae</taxon>
        <taxon>Lepeophtheirus</taxon>
    </lineage>
</organism>
<sequence length="424" mass="47851">MDPIFNHLKVRQTLSSWIKDIQKIGFLYTNEIEVEEEDSDSEFDDDPDLIGDPYSEIEDDDIKEIEDGKERLKGQCSVILKNGDIVSGRFQGTKLPPKRVGKGGGFTPSQSKTLSCIWGGIYDYNGRLSGYGKAQLLDDTCLEGYFQEGYLHGLVRGRKVGRSNLVWIGRYYYGKPKGLCWKFTEGGGAIVGHVNETDGSFTGDNIAYIYPDLLTCILGKFKNGVLIQGQASTICGLSINASTRELNEIYFNPVKPDAPIYSYWPSDLYSIPCPRLLRDPYETSIAFFLAKSKISEFAGDGLIRIGEKPKVESDSYQVYIDWDLAKIPKSDYMDIPPGYECSKKYQASFGHKINHSFNPNCGWDTIQHPCFGRIPKLVALTDISEGEEFTCHYRIDMEQANLIPSLEWYVNAWDEFTPPINDHD</sequence>
<dbReference type="PANTHER" id="PTHR46820">
    <property type="entry name" value="HISTONE-LYSINE N-METHYLTRANSFERASE SETD7"/>
    <property type="match status" value="1"/>
</dbReference>
<dbReference type="Proteomes" id="UP000675881">
    <property type="component" value="Chromosome 6"/>
</dbReference>
<dbReference type="GO" id="GO:0005634">
    <property type="term" value="C:nucleus"/>
    <property type="evidence" value="ECO:0007669"/>
    <property type="project" value="TreeGrafter"/>
</dbReference>
<evidence type="ECO:0000313" key="4">
    <source>
        <dbReference type="Proteomes" id="UP000675881"/>
    </source>
</evidence>
<feature type="domain" description="SET" evidence="1">
    <location>
        <begin position="292"/>
        <end position="393"/>
    </location>
</feature>
<evidence type="ECO:0000259" key="2">
    <source>
        <dbReference type="Pfam" id="PF22648"/>
    </source>
</evidence>
<dbReference type="Gene3D" id="2.170.270.10">
    <property type="entry name" value="SET domain"/>
    <property type="match status" value="1"/>
</dbReference>
<evidence type="ECO:0000259" key="1">
    <source>
        <dbReference type="Pfam" id="PF00856"/>
    </source>
</evidence>
<dbReference type="EMBL" id="HG994585">
    <property type="protein sequence ID" value="CAF2976545.1"/>
    <property type="molecule type" value="Genomic_DNA"/>
</dbReference>
<protein>
    <submittedName>
        <fullName evidence="3">SETD7</fullName>
        <ecNumber evidence="3">2.1.1.354</ecNumber>
    </submittedName>
</protein>
<accession>A0A7R8CZJ3</accession>
<reference evidence="3" key="1">
    <citation type="submission" date="2021-02" db="EMBL/GenBank/DDBJ databases">
        <authorList>
            <person name="Bekaert M."/>
        </authorList>
    </citation>
    <scope>NUCLEOTIDE SEQUENCE</scope>
    <source>
        <strain evidence="3">IoA-00</strain>
    </source>
</reference>
<dbReference type="InterPro" id="IPR054533">
    <property type="entry name" value="SETD7_N"/>
</dbReference>
<dbReference type="InterPro" id="IPR001214">
    <property type="entry name" value="SET_dom"/>
</dbReference>
<feature type="domain" description="Histone-lysine methyltransferase SETD7 N-terminal" evidence="2">
    <location>
        <begin position="174"/>
        <end position="235"/>
    </location>
</feature>
<dbReference type="GO" id="GO:0070828">
    <property type="term" value="P:heterochromatin organization"/>
    <property type="evidence" value="ECO:0007669"/>
    <property type="project" value="TreeGrafter"/>
</dbReference>
<proteinExistence type="predicted"/>
<keyword evidence="3" id="KW-0808">Transferase</keyword>